<organism evidence="2 3">
    <name type="scientific">Parafrankia soli</name>
    <dbReference type="NCBI Taxonomy" id="2599596"/>
    <lineage>
        <taxon>Bacteria</taxon>
        <taxon>Bacillati</taxon>
        <taxon>Actinomycetota</taxon>
        <taxon>Actinomycetes</taxon>
        <taxon>Frankiales</taxon>
        <taxon>Frankiaceae</taxon>
        <taxon>Parafrankia</taxon>
    </lineage>
</organism>
<dbReference type="EMBL" id="MAXA01000169">
    <property type="protein sequence ID" value="OHV31119.1"/>
    <property type="molecule type" value="Genomic_DNA"/>
</dbReference>
<evidence type="ECO:0000313" key="3">
    <source>
        <dbReference type="Proteomes" id="UP000179769"/>
    </source>
</evidence>
<sequence>MLTEVILVAGLVDHDVGEEIWRSWPGSVLVRYDLRDLVQGVVRRWVDSELTALELAHGCVSCTLGFDLVPLLERLGGRVVVHLDPRLEPEAICFALCETDVRVEAVVTVVDRATWLADATGEDLLAERDRSATEDDDRTVAQIAVGPVEFADCLVLTGARADLVLDAVLDRLNPRAARHDRRGLDAAALLGAIPPDARRGRFDDGFGTLLNGRPSREPSHGVAVVHFAAHRPMRLYDALDVLLDGVVRTRGRLWVVSQPDRALWLESAGGGLTIGSLGSWLAAVDDWSQVPPACHPAGATGQDRRPGEPAQEVVVITVTTSPEEITRALRGALVTDEELALADELEFVDPFAESHDEMDEMEEL</sequence>
<accession>A0A1S1QC20</accession>
<feature type="domain" description="CobW C-terminal" evidence="1">
    <location>
        <begin position="222"/>
        <end position="333"/>
    </location>
</feature>
<dbReference type="Proteomes" id="UP000179769">
    <property type="component" value="Unassembled WGS sequence"/>
</dbReference>
<dbReference type="AlphaFoldDB" id="A0A1S1QC20"/>
<dbReference type="InterPro" id="IPR051927">
    <property type="entry name" value="Zn_Chap_cDPG_Synth"/>
</dbReference>
<dbReference type="InterPro" id="IPR011629">
    <property type="entry name" value="CobW-like_C"/>
</dbReference>
<dbReference type="Gene3D" id="3.40.50.300">
    <property type="entry name" value="P-loop containing nucleotide triphosphate hydrolases"/>
    <property type="match status" value="1"/>
</dbReference>
<reference evidence="3" key="1">
    <citation type="submission" date="2016-07" db="EMBL/GenBank/DDBJ databases">
        <title>Frankia sp. NRRL B-16219 Genome sequencing.</title>
        <authorList>
            <person name="Ghodhbane-Gtari F."/>
            <person name="Swanson E."/>
            <person name="Gueddou A."/>
            <person name="Louati M."/>
            <person name="Nouioui I."/>
            <person name="Hezbri K."/>
            <person name="Abebe-Akele F."/>
            <person name="Simpson S."/>
            <person name="Morris K."/>
            <person name="Thomas K."/>
            <person name="Gtari M."/>
            <person name="Tisa L.S."/>
        </authorList>
    </citation>
    <scope>NUCLEOTIDE SEQUENCE [LARGE SCALE GENOMIC DNA]</scope>
    <source>
        <strain evidence="3">NRRL B-16219</strain>
    </source>
</reference>
<protein>
    <submittedName>
        <fullName evidence="2">Cobalamin biosynthesis protein CobW</fullName>
    </submittedName>
</protein>
<dbReference type="SUPFAM" id="SSF90002">
    <property type="entry name" value="Hypothetical protein YjiA, C-terminal domain"/>
    <property type="match status" value="1"/>
</dbReference>
<evidence type="ECO:0000259" key="1">
    <source>
        <dbReference type="SMART" id="SM00833"/>
    </source>
</evidence>
<proteinExistence type="predicted"/>
<dbReference type="PANTHER" id="PTHR43603">
    <property type="entry name" value="COBW DOMAIN-CONTAINING PROTEIN DDB_G0274527"/>
    <property type="match status" value="1"/>
</dbReference>
<dbReference type="OrthoDB" id="9808822at2"/>
<dbReference type="InterPro" id="IPR027417">
    <property type="entry name" value="P-loop_NTPase"/>
</dbReference>
<name>A0A1S1QC20_9ACTN</name>
<evidence type="ECO:0000313" key="2">
    <source>
        <dbReference type="EMBL" id="OHV31119.1"/>
    </source>
</evidence>
<dbReference type="SMART" id="SM00833">
    <property type="entry name" value="CobW_C"/>
    <property type="match status" value="1"/>
</dbReference>
<dbReference type="RefSeq" id="WP_071062811.1">
    <property type="nucleotide sequence ID" value="NZ_MAXA01000169.1"/>
</dbReference>
<keyword evidence="3" id="KW-1185">Reference proteome</keyword>
<dbReference type="Pfam" id="PF07683">
    <property type="entry name" value="CobW_C"/>
    <property type="match status" value="1"/>
</dbReference>
<comment type="caution">
    <text evidence="2">The sequence shown here is derived from an EMBL/GenBank/DDBJ whole genome shotgun (WGS) entry which is preliminary data.</text>
</comment>
<dbReference type="PANTHER" id="PTHR43603:SF1">
    <property type="entry name" value="ZINC-REGULATED GTPASE METALLOPROTEIN ACTIVATOR 1"/>
    <property type="match status" value="1"/>
</dbReference>
<gene>
    <name evidence="2" type="ORF">BBK14_16510</name>
</gene>